<dbReference type="OrthoDB" id="1803673at2"/>
<comment type="caution">
    <text evidence="3">The sequence shown here is derived from an EMBL/GenBank/DDBJ whole genome shotgun (WGS) entry which is preliminary data.</text>
</comment>
<keyword evidence="4" id="KW-1185">Reference proteome</keyword>
<evidence type="ECO:0000259" key="2">
    <source>
        <dbReference type="Pfam" id="PF07833"/>
    </source>
</evidence>
<organism evidence="3 4">
    <name type="scientific">Tumebacillus flagellatus</name>
    <dbReference type="NCBI Taxonomy" id="1157490"/>
    <lineage>
        <taxon>Bacteria</taxon>
        <taxon>Bacillati</taxon>
        <taxon>Bacillota</taxon>
        <taxon>Bacilli</taxon>
        <taxon>Bacillales</taxon>
        <taxon>Alicyclobacillaceae</taxon>
        <taxon>Tumebacillus</taxon>
    </lineage>
</organism>
<evidence type="ECO:0000313" key="4">
    <source>
        <dbReference type="Proteomes" id="UP000027931"/>
    </source>
</evidence>
<dbReference type="Proteomes" id="UP000027931">
    <property type="component" value="Unassembled WGS sequence"/>
</dbReference>
<gene>
    <name evidence="3" type="ORF">EL26_14570</name>
</gene>
<protein>
    <recommendedName>
        <fullName evidence="2">Copper amine oxidase-like N-terminal domain-containing protein</fullName>
    </recommendedName>
</protein>
<feature type="chain" id="PRO_5001696137" description="Copper amine oxidase-like N-terminal domain-containing protein" evidence="1">
    <location>
        <begin position="24"/>
        <end position="349"/>
    </location>
</feature>
<keyword evidence="1" id="KW-0732">Signal</keyword>
<feature type="signal peptide" evidence="1">
    <location>
        <begin position="1"/>
        <end position="23"/>
    </location>
</feature>
<evidence type="ECO:0000313" key="3">
    <source>
        <dbReference type="EMBL" id="KEO82606.1"/>
    </source>
</evidence>
<reference evidence="3 4" key="1">
    <citation type="journal article" date="2013" name="Int. J. Syst. Evol. Microbiol.">
        <title>Tumebacillus flagellatus sp. nov., an alpha-amylase/pullulanase-producing bacterium isolated from cassava wastewater.</title>
        <authorList>
            <person name="Wang Q."/>
            <person name="Xie N."/>
            <person name="Qin Y."/>
            <person name="Shen N."/>
            <person name="Zhu J."/>
            <person name="Mi H."/>
            <person name="Huang R."/>
        </authorList>
    </citation>
    <scope>NUCLEOTIDE SEQUENCE [LARGE SCALE GENOMIC DNA]</scope>
    <source>
        <strain evidence="3 4">GST4</strain>
    </source>
</reference>
<sequence>MKKRTAFLMSGVLLCVLATTAFAATPLKLIVNGKTIDQPLEMKGDVTYAPIRAIAESLGADVKWDGEQQQVIVDNTNAKLLQLQVQLLEDALAPTTPKQAAKTWAEGVQHRNGAEQFAVWSPELREKNGTNFGPGGNWVTGVSSPWVDGYELTDEQQVDDNTYTYRVVMNYATSTGPAGQASVVLTVHRYDNRWLVSTIGEAPASPDTPQQVKWTTELTLPTGKKISSPSYEKLSDKVNLRLETLNVVKSDGVNDVNGVVGNHAIVKSREEIKLPAGQATLLDVERTMPAASNDDTVTHEYWLVLLGPDSGNDMCLAYTLSTAYANQDADPAAVKKQLISVAQSWVLPQ</sequence>
<evidence type="ECO:0000256" key="1">
    <source>
        <dbReference type="SAM" id="SignalP"/>
    </source>
</evidence>
<dbReference type="InterPro" id="IPR036582">
    <property type="entry name" value="Mao_N_sf"/>
</dbReference>
<feature type="domain" description="Copper amine oxidase-like N-terminal" evidence="2">
    <location>
        <begin position="31"/>
        <end position="85"/>
    </location>
</feature>
<dbReference type="STRING" id="1157490.EL26_14570"/>
<dbReference type="InterPro" id="IPR012854">
    <property type="entry name" value="Cu_amine_oxidase-like_N"/>
</dbReference>
<dbReference type="AlphaFoldDB" id="A0A074LKH3"/>
<dbReference type="eggNOG" id="ENOG5030KIK">
    <property type="taxonomic scope" value="Bacteria"/>
</dbReference>
<dbReference type="Gene3D" id="3.30.457.10">
    <property type="entry name" value="Copper amine oxidase-like, N-terminal domain"/>
    <property type="match status" value="1"/>
</dbReference>
<dbReference type="SUPFAM" id="SSF55383">
    <property type="entry name" value="Copper amine oxidase, domain N"/>
    <property type="match status" value="1"/>
</dbReference>
<dbReference type="RefSeq" id="WP_052036372.1">
    <property type="nucleotide sequence ID" value="NZ_JMIR01000020.1"/>
</dbReference>
<accession>A0A074LKH3</accession>
<dbReference type="Pfam" id="PF07833">
    <property type="entry name" value="Cu_amine_oxidN1"/>
    <property type="match status" value="1"/>
</dbReference>
<name>A0A074LKH3_9BACL</name>
<proteinExistence type="predicted"/>
<dbReference type="EMBL" id="JMIR01000020">
    <property type="protein sequence ID" value="KEO82606.1"/>
    <property type="molecule type" value="Genomic_DNA"/>
</dbReference>